<proteinExistence type="predicted"/>
<dbReference type="PANTHER" id="PTHR35587:SF3">
    <property type="entry name" value="EXPRESSED PROTEIN"/>
    <property type="match status" value="1"/>
</dbReference>
<organism evidence="2 3">
    <name type="scientific">Rhynchosporium agropyri</name>
    <dbReference type="NCBI Taxonomy" id="914238"/>
    <lineage>
        <taxon>Eukaryota</taxon>
        <taxon>Fungi</taxon>
        <taxon>Dikarya</taxon>
        <taxon>Ascomycota</taxon>
        <taxon>Pezizomycotina</taxon>
        <taxon>Leotiomycetes</taxon>
        <taxon>Helotiales</taxon>
        <taxon>Ploettnerulaceae</taxon>
        <taxon>Rhynchosporium</taxon>
    </lineage>
</organism>
<evidence type="ECO:0000313" key="3">
    <source>
        <dbReference type="Proteomes" id="UP000178912"/>
    </source>
</evidence>
<reference evidence="3" key="1">
    <citation type="submission" date="2016-03" db="EMBL/GenBank/DDBJ databases">
        <authorList>
            <person name="Guldener U."/>
        </authorList>
    </citation>
    <scope>NUCLEOTIDE SEQUENCE [LARGE SCALE GENOMIC DNA]</scope>
    <source>
        <strain evidence="3">04CH-RAC-A.6.1</strain>
    </source>
</reference>
<dbReference type="Proteomes" id="UP000178912">
    <property type="component" value="Unassembled WGS sequence"/>
</dbReference>
<feature type="compositionally biased region" description="Basic and acidic residues" evidence="1">
    <location>
        <begin position="127"/>
        <end position="137"/>
    </location>
</feature>
<dbReference type="OrthoDB" id="2873061at2759"/>
<name>A0A1E1L028_9HELO</name>
<protein>
    <submittedName>
        <fullName evidence="2">Uncharacterized protein</fullName>
    </submittedName>
</protein>
<feature type="compositionally biased region" description="Polar residues" evidence="1">
    <location>
        <begin position="143"/>
        <end position="157"/>
    </location>
</feature>
<feature type="region of interest" description="Disordered" evidence="1">
    <location>
        <begin position="1"/>
        <end position="188"/>
    </location>
</feature>
<dbReference type="AlphaFoldDB" id="A0A1E1L028"/>
<keyword evidence="3" id="KW-1185">Reference proteome</keyword>
<evidence type="ECO:0000256" key="1">
    <source>
        <dbReference type="SAM" id="MobiDB-lite"/>
    </source>
</evidence>
<sequence>MDSMPTPSHRDEYAEDYSDAASIHSGNETRPRRKHVRGGRKGGYEEPTPEETAELLGPEDGDDNEDTEEGGNDVCQYCSKNSRQPKPQREKSQPRRRKIPEPFETGIRAFNVRRAAGGKRPVGVRTTSDKSKPRSSDAKTPSKRNSTSMSEDAGYETQSHESGSKAGKEDDESEEHEQEQAAGGKPMSIRLDLDLMIEVFLKAKIKGAVTVTFL</sequence>
<gene>
    <name evidence="2" type="ORF">RAG0_10502</name>
</gene>
<dbReference type="EMBL" id="FJUX01000065">
    <property type="protein sequence ID" value="CZT03864.1"/>
    <property type="molecule type" value="Genomic_DNA"/>
</dbReference>
<accession>A0A1E1L028</accession>
<dbReference type="PANTHER" id="PTHR35587">
    <property type="entry name" value="EXPRESSED PROTEIN"/>
    <property type="match status" value="1"/>
</dbReference>
<feature type="compositionally biased region" description="Basic residues" evidence="1">
    <location>
        <begin position="31"/>
        <end position="40"/>
    </location>
</feature>
<evidence type="ECO:0000313" key="2">
    <source>
        <dbReference type="EMBL" id="CZT03864.1"/>
    </source>
</evidence>
<feature type="compositionally biased region" description="Basic and acidic residues" evidence="1">
    <location>
        <begin position="158"/>
        <end position="168"/>
    </location>
</feature>
<feature type="compositionally biased region" description="Acidic residues" evidence="1">
    <location>
        <begin position="47"/>
        <end position="71"/>
    </location>
</feature>